<dbReference type="CDD" id="cd00088">
    <property type="entry name" value="HPT"/>
    <property type="match status" value="1"/>
</dbReference>
<protein>
    <recommendedName>
        <fullName evidence="5">HPt domain-containing protein</fullName>
    </recommendedName>
</protein>
<gene>
    <name evidence="6" type="ORF">A6E14_10955</name>
</gene>
<feature type="compositionally biased region" description="Low complexity" evidence="3">
    <location>
        <begin position="315"/>
        <end position="324"/>
    </location>
</feature>
<evidence type="ECO:0000313" key="6">
    <source>
        <dbReference type="EMBL" id="OCH75441.1"/>
    </source>
</evidence>
<dbReference type="PROSITE" id="PS50894">
    <property type="entry name" value="HPT"/>
    <property type="match status" value="1"/>
</dbReference>
<keyword evidence="2" id="KW-0597">Phosphoprotein</keyword>
<dbReference type="RefSeq" id="WP_065576898.1">
    <property type="nucleotide sequence ID" value="NZ_JBNGCH010000534.1"/>
</dbReference>
<evidence type="ECO:0000256" key="4">
    <source>
        <dbReference type="SAM" id="Phobius"/>
    </source>
</evidence>
<feature type="transmembrane region" description="Helical" evidence="4">
    <location>
        <begin position="233"/>
        <end position="252"/>
    </location>
</feature>
<feature type="domain" description="HPt" evidence="5">
    <location>
        <begin position="362"/>
        <end position="461"/>
    </location>
</feature>
<sequence length="461" mass="51862">MSTEAMKTKKKQLLAIVCLWFLVIITTMSLVRANSDNQASITELGNSLEALRNTLHFDAQYRMAHVDDTSLKVQLLYSLILQLETNDKNRFFQLDTSQLVFTTKRFIELTRQFNNIDEQVIELVEQLKKIRESYQDNSSMQTVYFQLSSHIFEAMFSSASTSPEIYRSLDYLFVQSQTMSPDEGEKLQQALAQTSSVLSVYAKGSYLVEKLVNHPVNLVQSELKRQYDEQMNGYFMISIATSALAIFSLFFISMKQTNPLLNPAVKEKAKTEDLATEELEQVAASVVTKQKTVATQHNEKGDVMSKPLQSDHVDSNSSSVQQESTSHHQDSSTKHQPNQSIDSNEKSTASEKVSIDHMLHSLNGDNESVLLLLDVFIQDHETNAEEIRETQNTDIEHAMRIAHSLKGVAGNLGALELKEIATEVESDLKHGTHVSDEKLERLATVLSCAVGSARDYLSQHC</sequence>
<dbReference type="EMBL" id="MAJZ01000534">
    <property type="protein sequence ID" value="OCH75441.1"/>
    <property type="molecule type" value="Genomic_DNA"/>
</dbReference>
<evidence type="ECO:0000256" key="2">
    <source>
        <dbReference type="PROSITE-ProRule" id="PRU00110"/>
    </source>
</evidence>
<keyword evidence="7" id="KW-1185">Reference proteome</keyword>
<feature type="compositionally biased region" description="Basic and acidic residues" evidence="3">
    <location>
        <begin position="343"/>
        <end position="352"/>
    </location>
</feature>
<feature type="region of interest" description="Disordered" evidence="3">
    <location>
        <begin position="293"/>
        <end position="352"/>
    </location>
</feature>
<dbReference type="GO" id="GO:0000160">
    <property type="term" value="P:phosphorelay signal transduction system"/>
    <property type="evidence" value="ECO:0007669"/>
    <property type="project" value="UniProtKB-KW"/>
</dbReference>
<dbReference type="InterPro" id="IPR008207">
    <property type="entry name" value="Sig_transdc_His_kin_Hpt_dom"/>
</dbReference>
<reference evidence="7" key="1">
    <citation type="submission" date="2016-06" db="EMBL/GenBank/DDBJ databases">
        <authorList>
            <person name="Hehemann J.-H."/>
            <person name="Arevalo P."/>
            <person name="Datta M.S."/>
            <person name="Polz M.F."/>
        </authorList>
    </citation>
    <scope>NUCLEOTIDE SEQUENCE [LARGE SCALE GENOMIC DNA]</scope>
    <source>
        <strain evidence="7">9CSC122</strain>
    </source>
</reference>
<comment type="caution">
    <text evidence="6">The sequence shown here is derived from an EMBL/GenBank/DDBJ whole genome shotgun (WGS) entry which is preliminary data.</text>
</comment>
<evidence type="ECO:0000259" key="5">
    <source>
        <dbReference type="PROSITE" id="PS50894"/>
    </source>
</evidence>
<keyword evidence="4" id="KW-0472">Membrane</keyword>
<name>A0A1B9QY83_9VIBR</name>
<dbReference type="InterPro" id="IPR036641">
    <property type="entry name" value="HPT_dom_sf"/>
</dbReference>
<dbReference type="Pfam" id="PF01627">
    <property type="entry name" value="Hpt"/>
    <property type="match status" value="1"/>
</dbReference>
<evidence type="ECO:0000313" key="7">
    <source>
        <dbReference type="Proteomes" id="UP000093173"/>
    </source>
</evidence>
<feature type="compositionally biased region" description="Basic and acidic residues" evidence="3">
    <location>
        <begin position="297"/>
        <end position="314"/>
    </location>
</feature>
<dbReference type="GO" id="GO:0004672">
    <property type="term" value="F:protein kinase activity"/>
    <property type="evidence" value="ECO:0007669"/>
    <property type="project" value="UniProtKB-ARBA"/>
</dbReference>
<keyword evidence="1" id="KW-0902">Two-component regulatory system</keyword>
<feature type="modified residue" description="Phosphohistidine" evidence="2">
    <location>
        <position position="403"/>
    </location>
</feature>
<keyword evidence="4" id="KW-1133">Transmembrane helix</keyword>
<organism evidence="6 7">
    <name type="scientific">Vibrio genomosp. F10</name>
    <dbReference type="NCBI Taxonomy" id="723171"/>
    <lineage>
        <taxon>Bacteria</taxon>
        <taxon>Pseudomonadati</taxon>
        <taxon>Pseudomonadota</taxon>
        <taxon>Gammaproteobacteria</taxon>
        <taxon>Vibrionales</taxon>
        <taxon>Vibrionaceae</taxon>
        <taxon>Vibrio</taxon>
    </lineage>
</organism>
<keyword evidence="4" id="KW-0812">Transmembrane</keyword>
<evidence type="ECO:0000256" key="1">
    <source>
        <dbReference type="ARBA" id="ARBA00023012"/>
    </source>
</evidence>
<proteinExistence type="predicted"/>
<dbReference type="Proteomes" id="UP000093173">
    <property type="component" value="Unassembled WGS sequence"/>
</dbReference>
<accession>A0A1B9QY83</accession>
<dbReference type="Gene3D" id="1.20.120.160">
    <property type="entry name" value="HPT domain"/>
    <property type="match status" value="1"/>
</dbReference>
<dbReference type="SUPFAM" id="SSF47226">
    <property type="entry name" value="Histidine-containing phosphotransfer domain, HPT domain"/>
    <property type="match status" value="1"/>
</dbReference>
<dbReference type="AlphaFoldDB" id="A0A1B9QY83"/>
<evidence type="ECO:0000256" key="3">
    <source>
        <dbReference type="SAM" id="MobiDB-lite"/>
    </source>
</evidence>